<accession>A0AAD9GZ86</accession>
<dbReference type="Gene3D" id="1.20.5.170">
    <property type="match status" value="2"/>
</dbReference>
<reference evidence="9" key="1">
    <citation type="submission" date="2023-08" db="EMBL/GenBank/DDBJ databases">
        <title>Reference Genome Resource for the Citrus Pathogen Phytophthora citrophthora.</title>
        <authorList>
            <person name="Moller H."/>
            <person name="Coetzee B."/>
            <person name="Rose L.J."/>
            <person name="Van Niekerk J.M."/>
        </authorList>
    </citation>
    <scope>NUCLEOTIDE SEQUENCE</scope>
    <source>
        <strain evidence="9">STE-U-9442</strain>
    </source>
</reference>
<dbReference type="PANTHER" id="PTHR46542:SF1">
    <property type="entry name" value="X-BOX BINDING PROTEIN 1"/>
    <property type="match status" value="1"/>
</dbReference>
<keyword evidence="4" id="KW-0804">Transcription</keyword>
<keyword evidence="5" id="KW-0539">Nucleus</keyword>
<dbReference type="Pfam" id="PF07716">
    <property type="entry name" value="bZIP_2"/>
    <property type="match status" value="1"/>
</dbReference>
<keyword evidence="1" id="KW-0832">Ubl conjugation</keyword>
<sequence>MRQTRKAMAHETFRPISAPTISATDVSGLLARGTSPQRNNAVQIGKCPPPRTRRPRTPIALTEEDMRTLSADEIRRKKNRVSAQRDRDRKKQHVQDLEDMVCELWKRVQYLEGVITSMHPNQDLSGLYQSYEPYAVSRNLQPLTGTADSGLNEVDMTELAWLLDSLPMDPYNEDQPISKTMNVNANTIAALLGPAASSRVQHELVQVGKYPMSTRSRRPRETIELELSEEEQRSLSPDDIRKLKNRVAAKRARGRAQQRVSDLENTVCELWKRVQYLERVIKLLHPNEPMEYLYSKYVMYADSPNLEPLSENDAEKGGLALNMHELEMNEEVHCIISPATSKTMSRDPNDPEIKRPVLMPTISANDVSTLLSMSETSPSASFEQVRIGKCPPTPRSRRPRETIKLTDKEMQTLSADDIRKRKNAIAAQRARDHKEQRTRELEDMVRELWKRVQYLESVIKALHPNESMDDLYSQYEPYLVSQTLRPLQGEGDRSPPSSNMKELAWLLVGHSARPNNDRS</sequence>
<feature type="region of interest" description="Disordered" evidence="7">
    <location>
        <begin position="37"/>
        <end position="56"/>
    </location>
</feature>
<dbReference type="GO" id="GO:0005634">
    <property type="term" value="C:nucleus"/>
    <property type="evidence" value="ECO:0007669"/>
    <property type="project" value="TreeGrafter"/>
</dbReference>
<dbReference type="PANTHER" id="PTHR46542">
    <property type="entry name" value="X-BOX BINDING PROTEIN 1"/>
    <property type="match status" value="1"/>
</dbReference>
<keyword evidence="2" id="KW-0805">Transcription regulation</keyword>
<evidence type="ECO:0000256" key="4">
    <source>
        <dbReference type="ARBA" id="ARBA00023163"/>
    </source>
</evidence>
<protein>
    <recommendedName>
        <fullName evidence="6">X-box-binding protein 1</fullName>
    </recommendedName>
</protein>
<comment type="caution">
    <text evidence="9">The sequence shown here is derived from an EMBL/GenBank/DDBJ whole genome shotgun (WGS) entry which is preliminary data.</text>
</comment>
<evidence type="ECO:0000256" key="6">
    <source>
        <dbReference type="ARBA" id="ARBA00040165"/>
    </source>
</evidence>
<dbReference type="EMBL" id="JASMQC010000002">
    <property type="protein sequence ID" value="KAK1947055.1"/>
    <property type="molecule type" value="Genomic_DNA"/>
</dbReference>
<feature type="domain" description="BZIP" evidence="8">
    <location>
        <begin position="75"/>
        <end position="89"/>
    </location>
</feature>
<dbReference type="AlphaFoldDB" id="A0AAD9GZ86"/>
<organism evidence="9 10">
    <name type="scientific">Phytophthora citrophthora</name>
    <dbReference type="NCBI Taxonomy" id="4793"/>
    <lineage>
        <taxon>Eukaryota</taxon>
        <taxon>Sar</taxon>
        <taxon>Stramenopiles</taxon>
        <taxon>Oomycota</taxon>
        <taxon>Peronosporomycetes</taxon>
        <taxon>Peronosporales</taxon>
        <taxon>Peronosporaceae</taxon>
        <taxon>Phytophthora</taxon>
    </lineage>
</organism>
<gene>
    <name evidence="9" type="ORF">P3T76_001065</name>
</gene>
<feature type="domain" description="BZIP" evidence="8">
    <location>
        <begin position="241"/>
        <end position="255"/>
    </location>
</feature>
<dbReference type="InterPro" id="IPR004827">
    <property type="entry name" value="bZIP"/>
</dbReference>
<evidence type="ECO:0000256" key="7">
    <source>
        <dbReference type="SAM" id="MobiDB-lite"/>
    </source>
</evidence>
<dbReference type="SMART" id="SM00338">
    <property type="entry name" value="BRLZ"/>
    <property type="match status" value="3"/>
</dbReference>
<evidence type="ECO:0000313" key="9">
    <source>
        <dbReference type="EMBL" id="KAK1947055.1"/>
    </source>
</evidence>
<dbReference type="CDD" id="cd14686">
    <property type="entry name" value="bZIP"/>
    <property type="match status" value="1"/>
</dbReference>
<dbReference type="InterPro" id="IPR046347">
    <property type="entry name" value="bZIP_sf"/>
</dbReference>
<evidence type="ECO:0000256" key="3">
    <source>
        <dbReference type="ARBA" id="ARBA00023125"/>
    </source>
</evidence>
<dbReference type="Proteomes" id="UP001259832">
    <property type="component" value="Unassembled WGS sequence"/>
</dbReference>
<evidence type="ECO:0000256" key="1">
    <source>
        <dbReference type="ARBA" id="ARBA00022843"/>
    </source>
</evidence>
<dbReference type="InterPro" id="IPR052470">
    <property type="entry name" value="ER_Stress-Reg_TF"/>
</dbReference>
<dbReference type="GO" id="GO:0000977">
    <property type="term" value="F:RNA polymerase II transcription regulatory region sequence-specific DNA binding"/>
    <property type="evidence" value="ECO:0007669"/>
    <property type="project" value="TreeGrafter"/>
</dbReference>
<keyword evidence="3" id="KW-0238">DNA-binding</keyword>
<dbReference type="GO" id="GO:0000981">
    <property type="term" value="F:DNA-binding transcription factor activity, RNA polymerase II-specific"/>
    <property type="evidence" value="ECO:0007669"/>
    <property type="project" value="TreeGrafter"/>
</dbReference>
<name>A0AAD9GZ86_9STRA</name>
<proteinExistence type="predicted"/>
<dbReference type="SUPFAM" id="SSF57959">
    <property type="entry name" value="Leucine zipper domain"/>
    <property type="match status" value="3"/>
</dbReference>
<evidence type="ECO:0000256" key="5">
    <source>
        <dbReference type="ARBA" id="ARBA00023242"/>
    </source>
</evidence>
<keyword evidence="10" id="KW-1185">Reference proteome</keyword>
<dbReference type="Gene3D" id="3.30.160.60">
    <property type="entry name" value="Classic Zinc Finger"/>
    <property type="match status" value="1"/>
</dbReference>
<evidence type="ECO:0000256" key="2">
    <source>
        <dbReference type="ARBA" id="ARBA00023015"/>
    </source>
</evidence>
<evidence type="ECO:0000259" key="8">
    <source>
        <dbReference type="PROSITE" id="PS00036"/>
    </source>
</evidence>
<evidence type="ECO:0000313" key="10">
    <source>
        <dbReference type="Proteomes" id="UP001259832"/>
    </source>
</evidence>
<dbReference type="PROSITE" id="PS00036">
    <property type="entry name" value="BZIP_BASIC"/>
    <property type="match status" value="2"/>
</dbReference>